<dbReference type="AlphaFoldDB" id="R7UBE6"/>
<keyword evidence="4" id="KW-1185">Reference proteome</keyword>
<dbReference type="OMA" id="ICTSING"/>
<keyword evidence="1" id="KW-1133">Transmembrane helix</keyword>
<reference evidence="4" key="1">
    <citation type="submission" date="2012-12" db="EMBL/GenBank/DDBJ databases">
        <authorList>
            <person name="Hellsten U."/>
            <person name="Grimwood J."/>
            <person name="Chapman J.A."/>
            <person name="Shapiro H."/>
            <person name="Aerts A."/>
            <person name="Otillar R.P."/>
            <person name="Terry A.Y."/>
            <person name="Boore J.L."/>
            <person name="Simakov O."/>
            <person name="Marletaz F."/>
            <person name="Cho S.-J."/>
            <person name="Edsinger-Gonzales E."/>
            <person name="Havlak P."/>
            <person name="Kuo D.-H."/>
            <person name="Larsson T."/>
            <person name="Lv J."/>
            <person name="Arendt D."/>
            <person name="Savage R."/>
            <person name="Osoegawa K."/>
            <person name="de Jong P."/>
            <person name="Lindberg D.R."/>
            <person name="Seaver E.C."/>
            <person name="Weisblat D.A."/>
            <person name="Putnam N.H."/>
            <person name="Grigoriev I.V."/>
            <person name="Rokhsar D.S."/>
        </authorList>
    </citation>
    <scope>NUCLEOTIDE SEQUENCE</scope>
    <source>
        <strain evidence="4">I ESC-2004</strain>
    </source>
</reference>
<dbReference type="Proteomes" id="UP000014760">
    <property type="component" value="Unassembled WGS sequence"/>
</dbReference>
<dbReference type="PANTHER" id="PTHR33444:SF2">
    <property type="entry name" value="MARVEL DOMAIN-CONTAINING PROTEIN"/>
    <property type="match status" value="1"/>
</dbReference>
<evidence type="ECO:0000313" key="2">
    <source>
        <dbReference type="EMBL" id="ELU03695.1"/>
    </source>
</evidence>
<evidence type="ECO:0000313" key="3">
    <source>
        <dbReference type="EnsemblMetazoa" id="CapteP126272"/>
    </source>
</evidence>
<dbReference type="HOGENOM" id="CLU_073412_2_0_1"/>
<dbReference type="PANTHER" id="PTHR33444">
    <property type="entry name" value="SI:DKEY-19B23.12-RELATED"/>
    <property type="match status" value="1"/>
</dbReference>
<gene>
    <name evidence="2" type="ORF">CAPTEDRAFT_126272</name>
</gene>
<dbReference type="EMBL" id="AMQN01008392">
    <property type="status" value="NOT_ANNOTATED_CDS"/>
    <property type="molecule type" value="Genomic_DNA"/>
</dbReference>
<evidence type="ECO:0000313" key="4">
    <source>
        <dbReference type="Proteomes" id="UP000014760"/>
    </source>
</evidence>
<keyword evidence="1" id="KW-0472">Membrane</keyword>
<dbReference type="STRING" id="283909.R7UBE6"/>
<feature type="transmembrane region" description="Helical" evidence="1">
    <location>
        <begin position="14"/>
        <end position="37"/>
    </location>
</feature>
<sequence>GALFVPDCPRQHMIPIYLIVIGSCVLIRSILSLVGFYRLNNHENSRDVPLWLFIADFIHSLFVLCWFIAGSVWVFGIHEDHQDSDPDQQAYCATVLYQYAFWCTVMCYVLAILCIIYYVYRSQCCCFLLATLKTRSHKSNFIQK</sequence>
<reference evidence="3" key="3">
    <citation type="submission" date="2015-06" db="UniProtKB">
        <authorList>
            <consortium name="EnsemblMetazoa"/>
        </authorList>
    </citation>
    <scope>IDENTIFICATION</scope>
</reference>
<feature type="non-terminal residue" evidence="2">
    <location>
        <position position="1"/>
    </location>
</feature>
<organism evidence="2">
    <name type="scientific">Capitella teleta</name>
    <name type="common">Polychaete worm</name>
    <dbReference type="NCBI Taxonomy" id="283909"/>
    <lineage>
        <taxon>Eukaryota</taxon>
        <taxon>Metazoa</taxon>
        <taxon>Spiralia</taxon>
        <taxon>Lophotrochozoa</taxon>
        <taxon>Annelida</taxon>
        <taxon>Polychaeta</taxon>
        <taxon>Sedentaria</taxon>
        <taxon>Scolecida</taxon>
        <taxon>Capitellidae</taxon>
        <taxon>Capitella</taxon>
    </lineage>
</organism>
<feature type="transmembrane region" description="Helical" evidence="1">
    <location>
        <begin position="96"/>
        <end position="120"/>
    </location>
</feature>
<dbReference type="InterPro" id="IPR040350">
    <property type="entry name" value="TMEM272"/>
</dbReference>
<dbReference type="EnsemblMetazoa" id="CapteT126272">
    <property type="protein sequence ID" value="CapteP126272"/>
    <property type="gene ID" value="CapteG126272"/>
</dbReference>
<protein>
    <recommendedName>
        <fullName evidence="5">MARVEL domain-containing protein</fullName>
    </recommendedName>
</protein>
<dbReference type="EMBL" id="KB302988">
    <property type="protein sequence ID" value="ELU03695.1"/>
    <property type="molecule type" value="Genomic_DNA"/>
</dbReference>
<dbReference type="OrthoDB" id="6157510at2759"/>
<feature type="transmembrane region" description="Helical" evidence="1">
    <location>
        <begin position="49"/>
        <end position="76"/>
    </location>
</feature>
<name>R7UBE6_CAPTE</name>
<proteinExistence type="predicted"/>
<reference evidence="2 4" key="2">
    <citation type="journal article" date="2013" name="Nature">
        <title>Insights into bilaterian evolution from three spiralian genomes.</title>
        <authorList>
            <person name="Simakov O."/>
            <person name="Marletaz F."/>
            <person name="Cho S.J."/>
            <person name="Edsinger-Gonzales E."/>
            <person name="Havlak P."/>
            <person name="Hellsten U."/>
            <person name="Kuo D.H."/>
            <person name="Larsson T."/>
            <person name="Lv J."/>
            <person name="Arendt D."/>
            <person name="Savage R."/>
            <person name="Osoegawa K."/>
            <person name="de Jong P."/>
            <person name="Grimwood J."/>
            <person name="Chapman J.A."/>
            <person name="Shapiro H."/>
            <person name="Aerts A."/>
            <person name="Otillar R.P."/>
            <person name="Terry A.Y."/>
            <person name="Boore J.L."/>
            <person name="Grigoriev I.V."/>
            <person name="Lindberg D.R."/>
            <person name="Seaver E.C."/>
            <person name="Weisblat D.A."/>
            <person name="Putnam N.H."/>
            <person name="Rokhsar D.S."/>
        </authorList>
    </citation>
    <scope>NUCLEOTIDE SEQUENCE</scope>
    <source>
        <strain evidence="2 4">I ESC-2004</strain>
    </source>
</reference>
<accession>R7UBE6</accession>
<keyword evidence="1" id="KW-0812">Transmembrane</keyword>
<evidence type="ECO:0008006" key="5">
    <source>
        <dbReference type="Google" id="ProtNLM"/>
    </source>
</evidence>
<evidence type="ECO:0000256" key="1">
    <source>
        <dbReference type="SAM" id="Phobius"/>
    </source>
</evidence>